<dbReference type="EMBL" id="ML976984">
    <property type="protein sequence ID" value="KAF1959756.1"/>
    <property type="molecule type" value="Genomic_DNA"/>
</dbReference>
<gene>
    <name evidence="2" type="ORF">CC80DRAFT_406463</name>
</gene>
<feature type="non-terminal residue" evidence="2">
    <location>
        <position position="1"/>
    </location>
</feature>
<feature type="transmembrane region" description="Helical" evidence="1">
    <location>
        <begin position="309"/>
        <end position="327"/>
    </location>
</feature>
<evidence type="ECO:0000313" key="3">
    <source>
        <dbReference type="Proteomes" id="UP000800035"/>
    </source>
</evidence>
<sequence>KDAAQFVRTTPIRDTRQNFALSRFRILVVQYSDMKLLYKQKSLLQAAKTAGWISTVFQTFMDNYTAGSAVREYSDGLKFMTQTPYDDEFPFFALTLSSHHGDGYENAPDWTAILFLGSSPEYKLDIDVFLGLLDDELYPDDFPILLSPDLMILAVALMRYQVNEIASEVAKMRGMILEVDNDLLDLTMYKMKRLRQVKTRLFALRRLQGSLDQRHRFTVELASTLEKTFETLRKRGRGKFEPTEYSGMLKEAVQALSFILETLKHEVTVASPRIEAQQTMVRMNMSQIANNSYRAAEEARRDSASMKTVAVVTLVFLPGTFVAVSILNPRR</sequence>
<name>A0A6A5UA65_9PLEO</name>
<keyword evidence="1" id="KW-1133">Transmembrane helix</keyword>
<evidence type="ECO:0000313" key="2">
    <source>
        <dbReference type="EMBL" id="KAF1959756.1"/>
    </source>
</evidence>
<keyword evidence="1" id="KW-0472">Membrane</keyword>
<organism evidence="2 3">
    <name type="scientific">Byssothecium circinans</name>
    <dbReference type="NCBI Taxonomy" id="147558"/>
    <lineage>
        <taxon>Eukaryota</taxon>
        <taxon>Fungi</taxon>
        <taxon>Dikarya</taxon>
        <taxon>Ascomycota</taxon>
        <taxon>Pezizomycotina</taxon>
        <taxon>Dothideomycetes</taxon>
        <taxon>Pleosporomycetidae</taxon>
        <taxon>Pleosporales</taxon>
        <taxon>Massarineae</taxon>
        <taxon>Massarinaceae</taxon>
        <taxon>Byssothecium</taxon>
    </lineage>
</organism>
<evidence type="ECO:0000256" key="1">
    <source>
        <dbReference type="SAM" id="Phobius"/>
    </source>
</evidence>
<keyword evidence="1" id="KW-0812">Transmembrane</keyword>
<reference evidence="2" key="1">
    <citation type="journal article" date="2020" name="Stud. Mycol.">
        <title>101 Dothideomycetes genomes: a test case for predicting lifestyles and emergence of pathogens.</title>
        <authorList>
            <person name="Haridas S."/>
            <person name="Albert R."/>
            <person name="Binder M."/>
            <person name="Bloem J."/>
            <person name="Labutti K."/>
            <person name="Salamov A."/>
            <person name="Andreopoulos B."/>
            <person name="Baker S."/>
            <person name="Barry K."/>
            <person name="Bills G."/>
            <person name="Bluhm B."/>
            <person name="Cannon C."/>
            <person name="Castanera R."/>
            <person name="Culley D."/>
            <person name="Daum C."/>
            <person name="Ezra D."/>
            <person name="Gonzalez J."/>
            <person name="Henrissat B."/>
            <person name="Kuo A."/>
            <person name="Liang C."/>
            <person name="Lipzen A."/>
            <person name="Lutzoni F."/>
            <person name="Magnuson J."/>
            <person name="Mondo S."/>
            <person name="Nolan M."/>
            <person name="Ohm R."/>
            <person name="Pangilinan J."/>
            <person name="Park H.-J."/>
            <person name="Ramirez L."/>
            <person name="Alfaro M."/>
            <person name="Sun H."/>
            <person name="Tritt A."/>
            <person name="Yoshinaga Y."/>
            <person name="Zwiers L.-H."/>
            <person name="Turgeon B."/>
            <person name="Goodwin S."/>
            <person name="Spatafora J."/>
            <person name="Crous P."/>
            <person name="Grigoriev I."/>
        </authorList>
    </citation>
    <scope>NUCLEOTIDE SEQUENCE</scope>
    <source>
        <strain evidence="2">CBS 675.92</strain>
    </source>
</reference>
<dbReference type="AlphaFoldDB" id="A0A6A5UA65"/>
<dbReference type="OrthoDB" id="2830640at2759"/>
<accession>A0A6A5UA65</accession>
<keyword evidence="3" id="KW-1185">Reference proteome</keyword>
<protein>
    <submittedName>
        <fullName evidence="2">Uncharacterized protein</fullName>
    </submittedName>
</protein>
<dbReference type="Proteomes" id="UP000800035">
    <property type="component" value="Unassembled WGS sequence"/>
</dbReference>
<proteinExistence type="predicted"/>